<dbReference type="GeneID" id="81358416"/>
<dbReference type="EMBL" id="JAPQKI010000005">
    <property type="protein sequence ID" value="KAJ5099943.1"/>
    <property type="molecule type" value="Genomic_DNA"/>
</dbReference>
<feature type="transmembrane region" description="Helical" evidence="11">
    <location>
        <begin position="484"/>
        <end position="505"/>
    </location>
</feature>
<dbReference type="InterPro" id="IPR043926">
    <property type="entry name" value="ABCG_dom"/>
</dbReference>
<feature type="transmembrane region" description="Helical" evidence="11">
    <location>
        <begin position="1426"/>
        <end position="1445"/>
    </location>
</feature>
<evidence type="ECO:0000256" key="9">
    <source>
        <dbReference type="ARBA" id="ARBA00023136"/>
    </source>
</evidence>
<dbReference type="CDD" id="cd03233">
    <property type="entry name" value="ABCG_PDR_domain1"/>
    <property type="match status" value="1"/>
</dbReference>
<keyword evidence="5 11" id="KW-0812">Transmembrane</keyword>
<evidence type="ECO:0000259" key="12">
    <source>
        <dbReference type="PROSITE" id="PS50893"/>
    </source>
</evidence>
<dbReference type="OrthoDB" id="245989at2759"/>
<evidence type="ECO:0000256" key="11">
    <source>
        <dbReference type="SAM" id="Phobius"/>
    </source>
</evidence>
<evidence type="ECO:0000256" key="2">
    <source>
        <dbReference type="ARBA" id="ARBA00006012"/>
    </source>
</evidence>
<sequence length="1471" mass="164769">MATIMSSGSREDHNCIQEHEVPAIQPINLIEQSEVDNLTRIATQQSRQQSTAAHRLNPLADYDPLLDPQSQKFDLRKWLVAAINHVERDGRRGQTMGIVYKQLNVYGSGAALRFQETVSSILSAPLRWPQVLRDARSPRRRILKDFNGLLKSGELLLVLGRPGAGCSTFLKSLCGELHGLELDMNSVIHYNGITQERMTKEFRGEVVYNQEVDRHFPHLTVGQTLEFAAATRTPAHRFEGMSRSEFAKYMAQIVISIFGLSHTYSTRVGDDFIRGVSGGERKRVSIAEMALARSPLAAWDNSTRGLDSATALKFVESLRLLSDLTGSAHAVAAYQASQSVYDVFNKVMVLYEGRQVYFGPAITAKAYFERQGWECPPRQTTGDFLTSVTNPQERRTRADMEGRAPRTPEDFENAWLTSAEFQQLQTEIVAYEEQYSVNNEAAAILAFQENKRDSQAKHTRPKSPYIISVPMQIKLNTVRAYQRLWNNAASTVSTVITNITMALIIGSVFYDSPNTTSGFTSKGATLFFAVLLNALTAMSEINSLYAQRPIVEKHNSYAFYHPATEAIAGVVADIPVKFTLSVAFNLILYFLSGLRREPGSFFLYFLVTFLITFIMSAAFRTLAAVTRTVSQAMGLAGVMILALVIYTGFVLPVPSMHPWLEWIHYINPIYYAFEILIANEFHGRDFACSQFIPSYANMSGDSFSCSAPGSVAGQITVNGDRYILFNYQYSYSHVWRNVGILFAFLFGLMAVYFIACELNSSTTSTAEALVFRRGHEPGHTRGCQENCKSDVESPGTTQVAQATADGSEEKGMAAIEAQTDCFTWQHISYDIEVKGEPRRLLDHVSGWVKPGTLTALMGVSGAGKTTLLDVLAHRTSVGVVTGGMFVNGRNLDASFQRKTGYVQQQDLHLETATVRESLRFSALLRQPATVSIQEKYSYVEDVIKMLHMEEFAEAIVGVPGEGLNVEQRKLLTIGVELSAKPKLLLFLDEPTSGLDSQSSWAICSFLRKLAKHGQAVLCTIHQPSAMLFQQFDQLLFLARGGKTVYFGPIGEQSRTLLDYFESHGARKCGASENPAEYMLDVVNAGRNSQGEDWFDVWMQSQKSEEVQAEIDRIHKENQGQHSDTEDLSSSRAEFSMPFWFQLYQVTYRVFQQYWRMPSYIISKWGLGIASGLFIGFSFYQAKASLQGIQTIVYSVFMLCTIFTSLAQQLMPLFVTQRSLYEVRERPSKAYSWKAFLAANVIVEIPYMFITGILIYACYFYAVVGLLPSVSQATVLLLCVQFFIYAGSFAQMVIAALPDSQTASAVVVLLFAMSLTFCGVMQPPSALPGFWIFMYRASPFTYWTGAMAATQVHGRHVDCSLDELAVFDPPSGQTCGQYLSKYIELAGGQLLNWNGTSDCSYCSLTVGDQYLAQSQIYYSQRWRNFGIIWAYIVFNIIMAAFLYYLFRVKRWNHDNVKQKLKLIHSRFSKPRA</sequence>
<dbReference type="Pfam" id="PF19055">
    <property type="entry name" value="ABC2_membrane_7"/>
    <property type="match status" value="1"/>
</dbReference>
<evidence type="ECO:0000256" key="4">
    <source>
        <dbReference type="ARBA" id="ARBA00022475"/>
    </source>
</evidence>
<gene>
    <name evidence="13" type="ORF">N7532_006944</name>
</gene>
<dbReference type="GO" id="GO:0140359">
    <property type="term" value="F:ABC-type transporter activity"/>
    <property type="evidence" value="ECO:0007669"/>
    <property type="project" value="InterPro"/>
</dbReference>
<feature type="transmembrane region" description="Helical" evidence="11">
    <location>
        <begin position="1160"/>
        <end position="1179"/>
    </location>
</feature>
<dbReference type="PROSITE" id="PS50893">
    <property type="entry name" value="ABC_TRANSPORTER_2"/>
    <property type="match status" value="2"/>
</dbReference>
<evidence type="ECO:0000256" key="6">
    <source>
        <dbReference type="ARBA" id="ARBA00022741"/>
    </source>
</evidence>
<evidence type="ECO:0000313" key="13">
    <source>
        <dbReference type="EMBL" id="KAJ5099943.1"/>
    </source>
</evidence>
<reference evidence="13" key="2">
    <citation type="journal article" date="2023" name="IMA Fungus">
        <title>Comparative genomic study of the Penicillium genus elucidates a diverse pangenome and 15 lateral gene transfer events.</title>
        <authorList>
            <person name="Petersen C."/>
            <person name="Sorensen T."/>
            <person name="Nielsen M.R."/>
            <person name="Sondergaard T.E."/>
            <person name="Sorensen J.L."/>
            <person name="Fitzpatrick D.A."/>
            <person name="Frisvad J.C."/>
            <person name="Nielsen K.L."/>
        </authorList>
    </citation>
    <scope>NUCLEOTIDE SEQUENCE</scope>
    <source>
        <strain evidence="13">IBT 30761</strain>
    </source>
</reference>
<dbReference type="Pfam" id="PF14510">
    <property type="entry name" value="ABC_trans_N"/>
    <property type="match status" value="1"/>
</dbReference>
<dbReference type="FunFam" id="3.40.50.300:FF:000054">
    <property type="entry name" value="ABC multidrug transporter atrF"/>
    <property type="match status" value="1"/>
</dbReference>
<dbReference type="RefSeq" id="XP_056475596.1">
    <property type="nucleotide sequence ID" value="XM_056619437.1"/>
</dbReference>
<dbReference type="PROSITE" id="PS00211">
    <property type="entry name" value="ABC_TRANSPORTER_1"/>
    <property type="match status" value="1"/>
</dbReference>
<dbReference type="InterPro" id="IPR027417">
    <property type="entry name" value="P-loop_NTPase"/>
</dbReference>
<feature type="compositionally biased region" description="Basic and acidic residues" evidence="10">
    <location>
        <begin position="392"/>
        <end position="407"/>
    </location>
</feature>
<dbReference type="InterPro" id="IPR003593">
    <property type="entry name" value="AAA+_ATPase"/>
</dbReference>
<dbReference type="SMART" id="SM00382">
    <property type="entry name" value="AAA"/>
    <property type="match status" value="2"/>
</dbReference>
<dbReference type="InterPro" id="IPR017871">
    <property type="entry name" value="ABC_transporter-like_CS"/>
</dbReference>
<protein>
    <submittedName>
        <fullName evidence="13">CDR ABC transporter</fullName>
    </submittedName>
</protein>
<dbReference type="GO" id="GO:0016887">
    <property type="term" value="F:ATP hydrolysis activity"/>
    <property type="evidence" value="ECO:0007669"/>
    <property type="project" value="InterPro"/>
</dbReference>
<feature type="compositionally biased region" description="Polar residues" evidence="10">
    <location>
        <begin position="379"/>
        <end position="391"/>
    </location>
</feature>
<dbReference type="InterPro" id="IPR034001">
    <property type="entry name" value="ABCG_PDR_1"/>
</dbReference>
<feature type="domain" description="ABC transporter" evidence="12">
    <location>
        <begin position="126"/>
        <end position="377"/>
    </location>
</feature>
<evidence type="ECO:0000256" key="3">
    <source>
        <dbReference type="ARBA" id="ARBA00022448"/>
    </source>
</evidence>
<keyword evidence="6" id="KW-0547">Nucleotide-binding</keyword>
<dbReference type="InterPro" id="IPR010929">
    <property type="entry name" value="PDR_CDR_ABC"/>
</dbReference>
<feature type="transmembrane region" description="Helical" evidence="11">
    <location>
        <begin position="734"/>
        <end position="755"/>
    </location>
</feature>
<dbReference type="InterPro" id="IPR003439">
    <property type="entry name" value="ABC_transporter-like_ATP-bd"/>
</dbReference>
<evidence type="ECO:0000256" key="7">
    <source>
        <dbReference type="ARBA" id="ARBA00022840"/>
    </source>
</evidence>
<dbReference type="Pfam" id="PF06422">
    <property type="entry name" value="PDR_CDR"/>
    <property type="match status" value="2"/>
</dbReference>
<feature type="transmembrane region" description="Helical" evidence="11">
    <location>
        <begin position="525"/>
        <end position="545"/>
    </location>
</feature>
<keyword evidence="4" id="KW-1003">Cell membrane</keyword>
<organism evidence="13 14">
    <name type="scientific">Penicillium argentinense</name>
    <dbReference type="NCBI Taxonomy" id="1131581"/>
    <lineage>
        <taxon>Eukaryota</taxon>
        <taxon>Fungi</taxon>
        <taxon>Dikarya</taxon>
        <taxon>Ascomycota</taxon>
        <taxon>Pezizomycotina</taxon>
        <taxon>Eurotiomycetes</taxon>
        <taxon>Eurotiomycetidae</taxon>
        <taxon>Eurotiales</taxon>
        <taxon>Aspergillaceae</taxon>
        <taxon>Penicillium</taxon>
    </lineage>
</organism>
<comment type="caution">
    <text evidence="13">The sequence shown here is derived from an EMBL/GenBank/DDBJ whole genome shotgun (WGS) entry which is preliminary data.</text>
</comment>
<evidence type="ECO:0000256" key="8">
    <source>
        <dbReference type="ARBA" id="ARBA00022989"/>
    </source>
</evidence>
<dbReference type="PANTHER" id="PTHR19241">
    <property type="entry name" value="ATP-BINDING CASSETTE TRANSPORTER"/>
    <property type="match status" value="1"/>
</dbReference>
<keyword evidence="3" id="KW-0813">Transport</keyword>
<dbReference type="InterPro" id="IPR034003">
    <property type="entry name" value="ABCG_PDR_2"/>
</dbReference>
<keyword evidence="8 11" id="KW-1133">Transmembrane helix</keyword>
<dbReference type="GO" id="GO:0005886">
    <property type="term" value="C:plasma membrane"/>
    <property type="evidence" value="ECO:0007669"/>
    <property type="project" value="UniProtKB-SubCell"/>
</dbReference>
<accession>A0A9W9KBE6</accession>
<dbReference type="InterPro" id="IPR013525">
    <property type="entry name" value="ABC2_TM"/>
</dbReference>
<dbReference type="GO" id="GO:0005524">
    <property type="term" value="F:ATP binding"/>
    <property type="evidence" value="ECO:0007669"/>
    <property type="project" value="UniProtKB-KW"/>
</dbReference>
<name>A0A9W9KBE6_9EURO</name>
<feature type="domain" description="ABC transporter" evidence="12">
    <location>
        <begin position="822"/>
        <end position="1064"/>
    </location>
</feature>
<feature type="transmembrane region" description="Helical" evidence="11">
    <location>
        <begin position="566"/>
        <end position="589"/>
    </location>
</feature>
<reference evidence="13" key="1">
    <citation type="submission" date="2022-11" db="EMBL/GenBank/DDBJ databases">
        <authorList>
            <person name="Petersen C."/>
        </authorList>
    </citation>
    <scope>NUCLEOTIDE SEQUENCE</scope>
    <source>
        <strain evidence="13">IBT 30761</strain>
    </source>
</reference>
<feature type="transmembrane region" description="Helical" evidence="11">
    <location>
        <begin position="601"/>
        <end position="620"/>
    </location>
</feature>
<dbReference type="Gene3D" id="3.40.50.300">
    <property type="entry name" value="P-loop containing nucleotide triphosphate hydrolases"/>
    <property type="match status" value="2"/>
</dbReference>
<comment type="similarity">
    <text evidence="2">Belongs to the ABC transporter superfamily. ABCG family. PDR (TC 3.A.1.205) subfamily.</text>
</comment>
<feature type="transmembrane region" description="Helical" evidence="11">
    <location>
        <begin position="1303"/>
        <end position="1321"/>
    </location>
</feature>
<keyword evidence="9 11" id="KW-0472">Membrane</keyword>
<dbReference type="InterPro" id="IPR029481">
    <property type="entry name" value="ABC_trans_N"/>
</dbReference>
<keyword evidence="7" id="KW-0067">ATP-binding</keyword>
<feature type="transmembrane region" description="Helical" evidence="11">
    <location>
        <begin position="1273"/>
        <end position="1296"/>
    </location>
</feature>
<feature type="transmembrane region" description="Helical" evidence="11">
    <location>
        <begin position="632"/>
        <end position="651"/>
    </location>
</feature>
<dbReference type="CDD" id="cd03232">
    <property type="entry name" value="ABCG_PDR_domain2"/>
    <property type="match status" value="1"/>
</dbReference>
<feature type="region of interest" description="Disordered" evidence="10">
    <location>
        <begin position="379"/>
        <end position="407"/>
    </location>
</feature>
<evidence type="ECO:0000256" key="1">
    <source>
        <dbReference type="ARBA" id="ARBA00004651"/>
    </source>
</evidence>
<proteinExistence type="inferred from homology"/>
<dbReference type="Pfam" id="PF00005">
    <property type="entry name" value="ABC_tran"/>
    <property type="match status" value="2"/>
</dbReference>
<dbReference type="Proteomes" id="UP001149074">
    <property type="component" value="Unassembled WGS sequence"/>
</dbReference>
<dbReference type="SUPFAM" id="SSF52540">
    <property type="entry name" value="P-loop containing nucleoside triphosphate hydrolases"/>
    <property type="match status" value="2"/>
</dbReference>
<evidence type="ECO:0000313" key="14">
    <source>
        <dbReference type="Proteomes" id="UP001149074"/>
    </source>
</evidence>
<dbReference type="Pfam" id="PF01061">
    <property type="entry name" value="ABC2_membrane"/>
    <property type="match status" value="2"/>
</dbReference>
<feature type="region of interest" description="Disordered" evidence="10">
    <location>
        <begin position="776"/>
        <end position="796"/>
    </location>
</feature>
<comment type="subcellular location">
    <subcellularLocation>
        <location evidence="1">Cell membrane</location>
        <topology evidence="1">Multi-pass membrane protein</topology>
    </subcellularLocation>
</comment>
<evidence type="ECO:0000256" key="5">
    <source>
        <dbReference type="ARBA" id="ARBA00022692"/>
    </source>
</evidence>
<feature type="transmembrane region" description="Helical" evidence="11">
    <location>
        <begin position="1235"/>
        <end position="1261"/>
    </location>
</feature>
<keyword evidence="14" id="KW-1185">Reference proteome</keyword>
<evidence type="ECO:0000256" key="10">
    <source>
        <dbReference type="SAM" id="MobiDB-lite"/>
    </source>
</evidence>
<feature type="transmembrane region" description="Helical" evidence="11">
    <location>
        <begin position="1191"/>
        <end position="1214"/>
    </location>
</feature>